<organism evidence="2 3">
    <name type="scientific">Spirilliplanes yamanashiensis</name>
    <dbReference type="NCBI Taxonomy" id="42233"/>
    <lineage>
        <taxon>Bacteria</taxon>
        <taxon>Bacillati</taxon>
        <taxon>Actinomycetota</taxon>
        <taxon>Actinomycetes</taxon>
        <taxon>Micromonosporales</taxon>
        <taxon>Micromonosporaceae</taxon>
        <taxon>Spirilliplanes</taxon>
    </lineage>
</organism>
<comment type="caution">
    <text evidence="2">The sequence shown here is derived from an EMBL/GenBank/DDBJ whole genome shotgun (WGS) entry which is preliminary data.</text>
</comment>
<evidence type="ECO:0000313" key="2">
    <source>
        <dbReference type="EMBL" id="GIJ06732.1"/>
    </source>
</evidence>
<keyword evidence="3" id="KW-1185">Reference proteome</keyword>
<gene>
    <name evidence="2" type="ORF">Sya03_60840</name>
</gene>
<evidence type="ECO:0000256" key="1">
    <source>
        <dbReference type="SAM" id="MobiDB-lite"/>
    </source>
</evidence>
<evidence type="ECO:0008006" key="4">
    <source>
        <dbReference type="Google" id="ProtNLM"/>
    </source>
</evidence>
<dbReference type="AlphaFoldDB" id="A0A8J4DLT3"/>
<reference evidence="2" key="1">
    <citation type="submission" date="2021-01" db="EMBL/GenBank/DDBJ databases">
        <title>Whole genome shotgun sequence of Spirilliplanes yamanashiensis NBRC 15828.</title>
        <authorList>
            <person name="Komaki H."/>
            <person name="Tamura T."/>
        </authorList>
    </citation>
    <scope>NUCLEOTIDE SEQUENCE</scope>
    <source>
        <strain evidence="2">NBRC 15828</strain>
    </source>
</reference>
<name>A0A8J4DLT3_9ACTN</name>
<proteinExistence type="predicted"/>
<dbReference type="RefSeq" id="WP_203941896.1">
    <property type="nucleotide sequence ID" value="NZ_BAAAGJ010000008.1"/>
</dbReference>
<feature type="region of interest" description="Disordered" evidence="1">
    <location>
        <begin position="46"/>
        <end position="82"/>
    </location>
</feature>
<evidence type="ECO:0000313" key="3">
    <source>
        <dbReference type="Proteomes" id="UP000652013"/>
    </source>
</evidence>
<accession>A0A8J4DLT3</accession>
<protein>
    <recommendedName>
        <fullName evidence="4">Sporulation protein YtfJ</fullName>
    </recommendedName>
</protein>
<dbReference type="Proteomes" id="UP000652013">
    <property type="component" value="Unassembled WGS sequence"/>
</dbReference>
<dbReference type="EMBL" id="BOOY01000046">
    <property type="protein sequence ID" value="GIJ06732.1"/>
    <property type="molecule type" value="Genomic_DNA"/>
</dbReference>
<feature type="compositionally biased region" description="Gly residues" evidence="1">
    <location>
        <begin position="65"/>
        <end position="82"/>
    </location>
</feature>
<sequence>MTQQTALADVVREAIGDARADRAFGTPVVRDGVVVLPVARVGGGGGGGSGTGITAPAGAEARGRGASGDGSGGGSGSGSGGGMGMSATPLGVFVLKDGTVRWRPAVDVNRIIAGGQLVAVVALLVVRALGTARSTQRVHRGRWTVTRRRRAGFLARGTAR</sequence>